<organism evidence="2 3">
    <name type="scientific">Zooshikella harenae</name>
    <dbReference type="NCBI Taxonomy" id="2827238"/>
    <lineage>
        <taxon>Bacteria</taxon>
        <taxon>Pseudomonadati</taxon>
        <taxon>Pseudomonadota</taxon>
        <taxon>Gammaproteobacteria</taxon>
        <taxon>Oceanospirillales</taxon>
        <taxon>Zooshikellaceae</taxon>
        <taxon>Zooshikella</taxon>
    </lineage>
</organism>
<protein>
    <recommendedName>
        <fullName evidence="4">DUF202 domain-containing protein</fullName>
    </recommendedName>
</protein>
<keyword evidence="3" id="KW-1185">Reference proteome</keyword>
<evidence type="ECO:0000256" key="1">
    <source>
        <dbReference type="SAM" id="Phobius"/>
    </source>
</evidence>
<keyword evidence="1" id="KW-0812">Transmembrane</keyword>
<keyword evidence="1" id="KW-1133">Transmembrane helix</keyword>
<reference evidence="2 3" key="1">
    <citation type="submission" date="2021-04" db="EMBL/GenBank/DDBJ databases">
        <authorList>
            <person name="Pira H."/>
            <person name="Risdian C."/>
            <person name="Wink J."/>
        </authorList>
    </citation>
    <scope>NUCLEOTIDE SEQUENCE [LARGE SCALE GENOMIC DNA]</scope>
    <source>
        <strain evidence="2 3">WH53</strain>
    </source>
</reference>
<evidence type="ECO:0008006" key="4">
    <source>
        <dbReference type="Google" id="ProtNLM"/>
    </source>
</evidence>
<gene>
    <name evidence="2" type="ORF">KCG35_23995</name>
</gene>
<dbReference type="Proteomes" id="UP000690515">
    <property type="component" value="Unassembled WGS sequence"/>
</dbReference>
<sequence>MSKSIEISDGKLVIGKDTYQLKKILEIYAVEMKIKDHLIRIFTFAFLFSAIGWAIFYLLGYALFAIGFVLAILTMKKYELRALHKGSDETGDQIVSLLRSRKEEDFERFKQVVEEVKSAKRYQS</sequence>
<accession>A0ABS5ZJQ1</accession>
<name>A0ABS5ZJQ1_9GAMM</name>
<dbReference type="RefSeq" id="WP_215822388.1">
    <property type="nucleotide sequence ID" value="NZ_JAGSOY010000155.1"/>
</dbReference>
<proteinExistence type="predicted"/>
<comment type="caution">
    <text evidence="2">The sequence shown here is derived from an EMBL/GenBank/DDBJ whole genome shotgun (WGS) entry which is preliminary data.</text>
</comment>
<feature type="transmembrane region" description="Helical" evidence="1">
    <location>
        <begin position="41"/>
        <end position="73"/>
    </location>
</feature>
<evidence type="ECO:0000313" key="3">
    <source>
        <dbReference type="Proteomes" id="UP000690515"/>
    </source>
</evidence>
<evidence type="ECO:0000313" key="2">
    <source>
        <dbReference type="EMBL" id="MBU2714118.1"/>
    </source>
</evidence>
<dbReference type="EMBL" id="JAGSOY010000155">
    <property type="protein sequence ID" value="MBU2714118.1"/>
    <property type="molecule type" value="Genomic_DNA"/>
</dbReference>
<keyword evidence="1" id="KW-0472">Membrane</keyword>